<feature type="non-terminal residue" evidence="1">
    <location>
        <position position="82"/>
    </location>
</feature>
<reference evidence="1" key="1">
    <citation type="submission" date="2021-06" db="EMBL/GenBank/DDBJ databases">
        <authorList>
            <person name="Kallberg Y."/>
            <person name="Tangrot J."/>
            <person name="Rosling A."/>
        </authorList>
    </citation>
    <scope>NUCLEOTIDE SEQUENCE</scope>
    <source>
        <strain evidence="1">AU212A</strain>
    </source>
</reference>
<accession>A0ACA9N8E1</accession>
<comment type="caution">
    <text evidence="1">The sequence shown here is derived from an EMBL/GenBank/DDBJ whole genome shotgun (WGS) entry which is preliminary data.</text>
</comment>
<dbReference type="Proteomes" id="UP000789860">
    <property type="component" value="Unassembled WGS sequence"/>
</dbReference>
<sequence length="82" mass="9846">MSRHQVRRNILDTSIINQINKNLNKKINELKNKNEEIQRQILTLNNDLYYERTLNERIITNQQTQIDLETRKEISAGVLNKR</sequence>
<gene>
    <name evidence="1" type="ORF">SCALOS_LOCUS7771</name>
</gene>
<organism evidence="1 2">
    <name type="scientific">Scutellospora calospora</name>
    <dbReference type="NCBI Taxonomy" id="85575"/>
    <lineage>
        <taxon>Eukaryota</taxon>
        <taxon>Fungi</taxon>
        <taxon>Fungi incertae sedis</taxon>
        <taxon>Mucoromycota</taxon>
        <taxon>Glomeromycotina</taxon>
        <taxon>Glomeromycetes</taxon>
        <taxon>Diversisporales</taxon>
        <taxon>Gigasporaceae</taxon>
        <taxon>Scutellospora</taxon>
    </lineage>
</organism>
<proteinExistence type="predicted"/>
<protein>
    <submittedName>
        <fullName evidence="1">7124_t:CDS:1</fullName>
    </submittedName>
</protein>
<keyword evidence="2" id="KW-1185">Reference proteome</keyword>
<evidence type="ECO:0000313" key="2">
    <source>
        <dbReference type="Proteomes" id="UP000789860"/>
    </source>
</evidence>
<name>A0ACA9N8E1_9GLOM</name>
<evidence type="ECO:0000313" key="1">
    <source>
        <dbReference type="EMBL" id="CAG8624800.1"/>
    </source>
</evidence>
<dbReference type="EMBL" id="CAJVPM010018418">
    <property type="protein sequence ID" value="CAG8624800.1"/>
    <property type="molecule type" value="Genomic_DNA"/>
</dbReference>